<gene>
    <name evidence="1" type="ORF">QUF85_11100</name>
</gene>
<dbReference type="AlphaFoldDB" id="A0AAJ1QM26"/>
<sequence length="97" mass="11119">MQNYLYGSQDNVLPPGHYAYTSNFPQTMKTLSPTYTNPTEPVFFDHIMMNLGKTISIVTMKESLKGKLTGVAIDHLQLSIGDLKYHIRYPQITYFIE</sequence>
<dbReference type="EMBL" id="JAUCFI010000003">
    <property type="protein sequence ID" value="MDM5283851.1"/>
    <property type="molecule type" value="Genomic_DNA"/>
</dbReference>
<reference evidence="1" key="1">
    <citation type="submission" date="2023-06" db="EMBL/GenBank/DDBJ databases">
        <title>Comparative genomics of Bacillaceae isolates and their secondary metabolite potential.</title>
        <authorList>
            <person name="Song L."/>
            <person name="Nielsen L.J."/>
            <person name="Mohite O."/>
            <person name="Xu X."/>
            <person name="Weber T."/>
            <person name="Kovacs A.T."/>
        </authorList>
    </citation>
    <scope>NUCLEOTIDE SEQUENCE</scope>
    <source>
        <strain evidence="1">G1S1</strain>
    </source>
</reference>
<accession>A0AAJ1QM26</accession>
<evidence type="ECO:0000313" key="2">
    <source>
        <dbReference type="Proteomes" id="UP001238973"/>
    </source>
</evidence>
<dbReference type="Pfam" id="PF10842">
    <property type="entry name" value="DUF2642"/>
    <property type="match status" value="1"/>
</dbReference>
<dbReference type="RefSeq" id="WP_289349620.1">
    <property type="nucleotide sequence ID" value="NZ_JAUCFI010000003.1"/>
</dbReference>
<protein>
    <submittedName>
        <fullName evidence="1">DUF2642 domain-containing protein</fullName>
    </submittedName>
</protein>
<organism evidence="1 2">
    <name type="scientific">Peribacillus frigoritolerans</name>
    <dbReference type="NCBI Taxonomy" id="450367"/>
    <lineage>
        <taxon>Bacteria</taxon>
        <taxon>Bacillati</taxon>
        <taxon>Bacillota</taxon>
        <taxon>Bacilli</taxon>
        <taxon>Bacillales</taxon>
        <taxon>Bacillaceae</taxon>
        <taxon>Peribacillus</taxon>
    </lineage>
</organism>
<dbReference type="InterPro" id="IPR020139">
    <property type="entry name" value="DUF2642"/>
</dbReference>
<comment type="caution">
    <text evidence="1">The sequence shown here is derived from an EMBL/GenBank/DDBJ whole genome shotgun (WGS) entry which is preliminary data.</text>
</comment>
<dbReference type="Proteomes" id="UP001238973">
    <property type="component" value="Unassembled WGS sequence"/>
</dbReference>
<proteinExistence type="predicted"/>
<evidence type="ECO:0000313" key="1">
    <source>
        <dbReference type="EMBL" id="MDM5283851.1"/>
    </source>
</evidence>
<name>A0AAJ1QM26_9BACI</name>